<dbReference type="EMBL" id="SMAO01000007">
    <property type="protein sequence ID" value="TCT19693.1"/>
    <property type="molecule type" value="Genomic_DNA"/>
</dbReference>
<sequence length="263" mass="29161">MANFQTHLNVGILVSAVTTLGLHTAGLVQAGQALPYFTLGVVGSLLPDIDLKTSRPSNALFSALGAVLAFIMTLPLTGRFLPLELALIWGGVFLSVRYGFFEIFSRLTVHRGIWHSWLAIAAVALAVTNIAYWLWRQSPELSWLAGLMVGIGYLTHLCLDEFYSVDLFNRKIKRSFGTALKLFSLASPWSSFVMFMAVLALWWLAPPADMWLERIQTESLVDLHGTFDQFREALNGAWTQVESWLERLLRSGQTVLGASAALD</sequence>
<dbReference type="RefSeq" id="WP_132977751.1">
    <property type="nucleotide sequence ID" value="NZ_SMAO01000007.1"/>
</dbReference>
<keyword evidence="1" id="KW-0812">Transmembrane</keyword>
<evidence type="ECO:0000313" key="3">
    <source>
        <dbReference type="Proteomes" id="UP000295717"/>
    </source>
</evidence>
<accession>A0A4R3MY58</accession>
<feature type="transmembrane region" description="Helical" evidence="1">
    <location>
        <begin position="59"/>
        <end position="80"/>
    </location>
</feature>
<feature type="transmembrane region" description="Helical" evidence="1">
    <location>
        <begin position="86"/>
        <end position="104"/>
    </location>
</feature>
<feature type="transmembrane region" description="Helical" evidence="1">
    <location>
        <begin position="141"/>
        <end position="159"/>
    </location>
</feature>
<evidence type="ECO:0000313" key="2">
    <source>
        <dbReference type="EMBL" id="TCT19693.1"/>
    </source>
</evidence>
<keyword evidence="1" id="KW-0472">Membrane</keyword>
<name>A0A4R3MY58_9GAMM</name>
<keyword evidence="2" id="KW-0378">Hydrolase</keyword>
<proteinExistence type="predicted"/>
<comment type="caution">
    <text evidence="2">The sequence shown here is derived from an EMBL/GenBank/DDBJ whole genome shotgun (WGS) entry which is preliminary data.</text>
</comment>
<protein>
    <submittedName>
        <fullName evidence="2">LexA-binding, inner membrane-associated putative hydrolase</fullName>
    </submittedName>
</protein>
<keyword evidence="1" id="KW-1133">Transmembrane helix</keyword>
<dbReference type="GO" id="GO:0016787">
    <property type="term" value="F:hydrolase activity"/>
    <property type="evidence" value="ECO:0007669"/>
    <property type="project" value="UniProtKB-KW"/>
</dbReference>
<keyword evidence="3" id="KW-1185">Reference proteome</keyword>
<evidence type="ECO:0000256" key="1">
    <source>
        <dbReference type="SAM" id="Phobius"/>
    </source>
</evidence>
<dbReference type="Pfam" id="PF04307">
    <property type="entry name" value="YdjM"/>
    <property type="match status" value="1"/>
</dbReference>
<feature type="transmembrane region" description="Helical" evidence="1">
    <location>
        <begin position="116"/>
        <end position="135"/>
    </location>
</feature>
<dbReference type="AlphaFoldDB" id="A0A4R3MY58"/>
<dbReference type="InterPro" id="IPR007404">
    <property type="entry name" value="YdjM-like"/>
</dbReference>
<dbReference type="OrthoDB" id="5295350at2"/>
<gene>
    <name evidence="2" type="ORF">EDC35_10721</name>
</gene>
<dbReference type="Proteomes" id="UP000295717">
    <property type="component" value="Unassembled WGS sequence"/>
</dbReference>
<reference evidence="2 3" key="1">
    <citation type="submission" date="2019-03" db="EMBL/GenBank/DDBJ databases">
        <title>Genomic Encyclopedia of Type Strains, Phase IV (KMG-IV): sequencing the most valuable type-strain genomes for metagenomic binning, comparative biology and taxonomic classification.</title>
        <authorList>
            <person name="Goeker M."/>
        </authorList>
    </citation>
    <scope>NUCLEOTIDE SEQUENCE [LARGE SCALE GENOMIC DNA]</scope>
    <source>
        <strain evidence="2 3">DSM 13587</strain>
    </source>
</reference>
<feature type="transmembrane region" description="Helical" evidence="1">
    <location>
        <begin position="180"/>
        <end position="204"/>
    </location>
</feature>
<organism evidence="2 3">
    <name type="scientific">Thiobaca trueperi</name>
    <dbReference type="NCBI Taxonomy" id="127458"/>
    <lineage>
        <taxon>Bacteria</taxon>
        <taxon>Pseudomonadati</taxon>
        <taxon>Pseudomonadota</taxon>
        <taxon>Gammaproteobacteria</taxon>
        <taxon>Chromatiales</taxon>
        <taxon>Chromatiaceae</taxon>
        <taxon>Thiobaca</taxon>
    </lineage>
</organism>